<feature type="signal peptide" evidence="6">
    <location>
        <begin position="1"/>
        <end position="28"/>
    </location>
</feature>
<evidence type="ECO:0000256" key="3">
    <source>
        <dbReference type="ARBA" id="ARBA00022750"/>
    </source>
</evidence>
<organism evidence="8 9">
    <name type="scientific">Erythranthe guttata</name>
    <name type="common">Yellow monkey flower</name>
    <name type="synonym">Mimulus guttatus</name>
    <dbReference type="NCBI Taxonomy" id="4155"/>
    <lineage>
        <taxon>Eukaryota</taxon>
        <taxon>Viridiplantae</taxon>
        <taxon>Streptophyta</taxon>
        <taxon>Embryophyta</taxon>
        <taxon>Tracheophyta</taxon>
        <taxon>Spermatophyta</taxon>
        <taxon>Magnoliopsida</taxon>
        <taxon>eudicotyledons</taxon>
        <taxon>Gunneridae</taxon>
        <taxon>Pentapetalae</taxon>
        <taxon>asterids</taxon>
        <taxon>lamiids</taxon>
        <taxon>Lamiales</taxon>
        <taxon>Phrymaceae</taxon>
        <taxon>Erythranthe</taxon>
    </lineage>
</organism>
<dbReference type="InterPro" id="IPR032799">
    <property type="entry name" value="TAXi_C"/>
</dbReference>
<evidence type="ECO:0000256" key="1">
    <source>
        <dbReference type="ARBA" id="ARBA00007447"/>
    </source>
</evidence>
<keyword evidence="3" id="KW-0064">Aspartyl protease</keyword>
<keyword evidence="5" id="KW-0325">Glycoprotein</keyword>
<dbReference type="PROSITE" id="PS51767">
    <property type="entry name" value="PEPTIDASE_A1"/>
    <property type="match status" value="1"/>
</dbReference>
<feature type="domain" description="Peptidase A1" evidence="7">
    <location>
        <begin position="100"/>
        <end position="442"/>
    </location>
</feature>
<accession>A0A022QRA2</accession>
<dbReference type="STRING" id="4155.A0A022QRA2"/>
<keyword evidence="2" id="KW-0645">Protease</keyword>
<dbReference type="InterPro" id="IPR033121">
    <property type="entry name" value="PEPTIDASE_A1"/>
</dbReference>
<evidence type="ECO:0000256" key="4">
    <source>
        <dbReference type="ARBA" id="ARBA00022801"/>
    </source>
</evidence>
<protein>
    <recommendedName>
        <fullName evidence="7">Peptidase A1 domain-containing protein</fullName>
    </recommendedName>
</protein>
<evidence type="ECO:0000259" key="7">
    <source>
        <dbReference type="PROSITE" id="PS51767"/>
    </source>
</evidence>
<name>A0A022QRA2_ERYGU</name>
<keyword evidence="4" id="KW-0378">Hydrolase</keyword>
<dbReference type="AlphaFoldDB" id="A0A022QRA2"/>
<dbReference type="GO" id="GO:0006508">
    <property type="term" value="P:proteolysis"/>
    <property type="evidence" value="ECO:0007669"/>
    <property type="project" value="UniProtKB-KW"/>
</dbReference>
<dbReference type="GO" id="GO:0004190">
    <property type="term" value="F:aspartic-type endopeptidase activity"/>
    <property type="evidence" value="ECO:0000318"/>
    <property type="project" value="GO_Central"/>
</dbReference>
<dbReference type="PANTHER" id="PTHR47967:SF128">
    <property type="entry name" value="ASPARTIC PROTEINASE CDR1-LIKE"/>
    <property type="match status" value="1"/>
</dbReference>
<dbReference type="Gene3D" id="2.40.70.10">
    <property type="entry name" value="Acid Proteases"/>
    <property type="match status" value="2"/>
</dbReference>
<evidence type="ECO:0000256" key="5">
    <source>
        <dbReference type="ARBA" id="ARBA00023180"/>
    </source>
</evidence>
<dbReference type="FunFam" id="2.40.70.10:FF:000031">
    <property type="entry name" value="Aspartyl protease AED1"/>
    <property type="match status" value="1"/>
</dbReference>
<evidence type="ECO:0000256" key="6">
    <source>
        <dbReference type="SAM" id="SignalP"/>
    </source>
</evidence>
<dbReference type="SUPFAM" id="SSF50630">
    <property type="entry name" value="Acid proteases"/>
    <property type="match status" value="1"/>
</dbReference>
<evidence type="ECO:0000313" key="9">
    <source>
        <dbReference type="Proteomes" id="UP000030748"/>
    </source>
</evidence>
<dbReference type="InterPro" id="IPR021109">
    <property type="entry name" value="Peptidase_aspartic_dom_sf"/>
</dbReference>
<dbReference type="PhylomeDB" id="A0A022QRA2"/>
<dbReference type="InterPro" id="IPR034161">
    <property type="entry name" value="Pepsin-like_plant"/>
</dbReference>
<feature type="chain" id="PRO_5001504459" description="Peptidase A1 domain-containing protein" evidence="6">
    <location>
        <begin position="29"/>
        <end position="452"/>
    </location>
</feature>
<dbReference type="Pfam" id="PF14541">
    <property type="entry name" value="TAXi_C"/>
    <property type="match status" value="1"/>
</dbReference>
<comment type="similarity">
    <text evidence="1">Belongs to the peptidase A1 family.</text>
</comment>
<dbReference type="InterPro" id="IPR032861">
    <property type="entry name" value="TAXi_N"/>
</dbReference>
<gene>
    <name evidence="8" type="ORF">MIMGU_mgv1a024022mg</name>
</gene>
<dbReference type="eggNOG" id="KOG1339">
    <property type="taxonomic scope" value="Eukaryota"/>
</dbReference>
<proteinExistence type="inferred from homology"/>
<dbReference type="PANTHER" id="PTHR47967">
    <property type="entry name" value="OS07G0603500 PROTEIN-RELATED"/>
    <property type="match status" value="1"/>
</dbReference>
<reference evidence="8 9" key="1">
    <citation type="journal article" date="2013" name="Proc. Natl. Acad. Sci. U.S.A.">
        <title>Fine-scale variation in meiotic recombination in Mimulus inferred from population shotgun sequencing.</title>
        <authorList>
            <person name="Hellsten U."/>
            <person name="Wright K.M."/>
            <person name="Jenkins J."/>
            <person name="Shu S."/>
            <person name="Yuan Y."/>
            <person name="Wessler S.R."/>
            <person name="Schmutz J."/>
            <person name="Willis J.H."/>
            <person name="Rokhsar D.S."/>
        </authorList>
    </citation>
    <scope>NUCLEOTIDE SEQUENCE [LARGE SCALE GENOMIC DNA]</scope>
    <source>
        <strain evidence="9">cv. DUN x IM62</strain>
    </source>
</reference>
<dbReference type="Proteomes" id="UP000030748">
    <property type="component" value="Unassembled WGS sequence"/>
</dbReference>
<evidence type="ECO:0000313" key="8">
    <source>
        <dbReference type="EMBL" id="EYU29015.1"/>
    </source>
</evidence>
<dbReference type="GO" id="GO:0005576">
    <property type="term" value="C:extracellular region"/>
    <property type="evidence" value="ECO:0000318"/>
    <property type="project" value="GO_Central"/>
</dbReference>
<keyword evidence="6" id="KW-0732">Signal</keyword>
<keyword evidence="9" id="KW-1185">Reference proteome</keyword>
<evidence type="ECO:0000256" key="2">
    <source>
        <dbReference type="ARBA" id="ARBA00022670"/>
    </source>
</evidence>
<dbReference type="Pfam" id="PF14543">
    <property type="entry name" value="TAXi_N"/>
    <property type="match status" value="1"/>
</dbReference>
<dbReference type="InterPro" id="IPR051708">
    <property type="entry name" value="Plant_Aspart_Prot_A1"/>
</dbReference>
<dbReference type="CDD" id="cd05476">
    <property type="entry name" value="pepsin_A_like_plant"/>
    <property type="match status" value="1"/>
</dbReference>
<dbReference type="EMBL" id="KI631278">
    <property type="protein sequence ID" value="EYU29015.1"/>
    <property type="molecule type" value="Genomic_DNA"/>
</dbReference>
<sequence length="452" mass="49218">MAFYIKPSSNIFILLVIILFSSSSESEAIKIDGGGITADLINGDSPLSPFYEPSLTQFQRVRNSLSHSLLRHRSIRSNDSKSFAMTSPPESYVTPTAGYYLMKIKVGGPPVEVYGIADTGSDLTWTQCAPCYDCFKQKPPIFDPKKSATYGAVSCKSERCTTLRFENPFCDNSTNNCRYEIYYGGGDGAHSYGDLGTDTFTFDRDVSFPKVAFGCGHDNSGEKSGIFSGIVGLGGGPVSIIRQLKTYYSIDAKVSYCLPSCDSNAAGKINFGSNAVVSGPGLKSTPLVKRSYDTFHYVTLEGFSIGNKKLDYSKKAIVKEGNIFIDTGSKFTFLSNDFYSEFISALTKAVEGSRKADQRGDFKVCYEKPKIGKFNTPAITAHFGGGVDLVLSPEGTFVEVDEGVVCLTFLPSDSKDFLVFGNLQQLNYLIGIDLENNKVDFLPTTSDCKIPS</sequence>